<reference evidence="2" key="2">
    <citation type="journal article" date="2020" name="Nat. Commun.">
        <title>Large-scale genome sequencing of mycorrhizal fungi provides insights into the early evolution of symbiotic traits.</title>
        <authorList>
            <person name="Miyauchi S."/>
            <person name="Kiss E."/>
            <person name="Kuo A."/>
            <person name="Drula E."/>
            <person name="Kohler A."/>
            <person name="Sanchez-Garcia M."/>
            <person name="Morin E."/>
            <person name="Andreopoulos B."/>
            <person name="Barry K.W."/>
            <person name="Bonito G."/>
            <person name="Buee M."/>
            <person name="Carver A."/>
            <person name="Chen C."/>
            <person name="Cichocki N."/>
            <person name="Clum A."/>
            <person name="Culley D."/>
            <person name="Crous P.W."/>
            <person name="Fauchery L."/>
            <person name="Girlanda M."/>
            <person name="Hayes R.D."/>
            <person name="Keri Z."/>
            <person name="LaButti K."/>
            <person name="Lipzen A."/>
            <person name="Lombard V."/>
            <person name="Magnuson J."/>
            <person name="Maillard F."/>
            <person name="Murat C."/>
            <person name="Nolan M."/>
            <person name="Ohm R.A."/>
            <person name="Pangilinan J."/>
            <person name="Pereira M.F."/>
            <person name="Perotto S."/>
            <person name="Peter M."/>
            <person name="Pfister S."/>
            <person name="Riley R."/>
            <person name="Sitrit Y."/>
            <person name="Stielow J.B."/>
            <person name="Szollosi G."/>
            <person name="Zifcakova L."/>
            <person name="Stursova M."/>
            <person name="Spatafora J.W."/>
            <person name="Tedersoo L."/>
            <person name="Vaario L.M."/>
            <person name="Yamada A."/>
            <person name="Yan M."/>
            <person name="Wang P."/>
            <person name="Xu J."/>
            <person name="Bruns T."/>
            <person name="Baldrian P."/>
            <person name="Vilgalys R."/>
            <person name="Dunand C."/>
            <person name="Henrissat B."/>
            <person name="Grigoriev I.V."/>
            <person name="Hibbett D."/>
            <person name="Nagy L.G."/>
            <person name="Martin F.M."/>
        </authorList>
    </citation>
    <scope>NUCLEOTIDE SEQUENCE</scope>
    <source>
        <strain evidence="2">Prilba</strain>
    </source>
</reference>
<dbReference type="EMBL" id="WHVB01000004">
    <property type="protein sequence ID" value="KAF8483277.1"/>
    <property type="molecule type" value="Genomic_DNA"/>
</dbReference>
<dbReference type="AlphaFoldDB" id="A0A9P5TBN3"/>
<name>A0A9P5TBN3_9AGAM</name>
<accession>A0A9P5TBN3</accession>
<dbReference type="Proteomes" id="UP000759537">
    <property type="component" value="Unassembled WGS sequence"/>
</dbReference>
<evidence type="ECO:0000313" key="3">
    <source>
        <dbReference type="Proteomes" id="UP000759537"/>
    </source>
</evidence>
<proteinExistence type="predicted"/>
<evidence type="ECO:0000256" key="1">
    <source>
        <dbReference type="SAM" id="MobiDB-lite"/>
    </source>
</evidence>
<gene>
    <name evidence="2" type="ORF">DFH94DRAFT_679844</name>
</gene>
<sequence>MARMDGWMDGWKHRSAASARLTTTWHNHPQHMHQIMMWMVCWLRREPEASTGRRLCIACPPRLNPPRAKAGLSGGMKEDGGALKAQPVQAEPSTKRNKSREGAPGLPQERIYICRKFSVFDAGVLGEPAVACLREVRVASEGSGERSVPKVYVRQNQGVTLACVSVESKKVGVERRRVRHREEKPGTDIATIAGEDLILRWPHAAARPGAIQWLLASVRPCVRAWLWLAVRKGNYAEEEAGCMGIADSVRLMWKSAPPACANSLVGERPLAIWLRSPSQAVNRVTMYVLRMSEAWIASSEKCGLRHDELRPDRGQSDVSTVSHHHLVRPTATFAALCLLPTTAHGVICVLGLPLCRRAQVTRLGDGDLMLQAVLPPEPYATGLTSEGDLMNAGLIRLSD</sequence>
<reference evidence="2" key="1">
    <citation type="submission" date="2019-10" db="EMBL/GenBank/DDBJ databases">
        <authorList>
            <consortium name="DOE Joint Genome Institute"/>
            <person name="Kuo A."/>
            <person name="Miyauchi S."/>
            <person name="Kiss E."/>
            <person name="Drula E."/>
            <person name="Kohler A."/>
            <person name="Sanchez-Garcia M."/>
            <person name="Andreopoulos B."/>
            <person name="Barry K.W."/>
            <person name="Bonito G."/>
            <person name="Buee M."/>
            <person name="Carver A."/>
            <person name="Chen C."/>
            <person name="Cichocki N."/>
            <person name="Clum A."/>
            <person name="Culley D."/>
            <person name="Crous P.W."/>
            <person name="Fauchery L."/>
            <person name="Girlanda M."/>
            <person name="Hayes R."/>
            <person name="Keri Z."/>
            <person name="LaButti K."/>
            <person name="Lipzen A."/>
            <person name="Lombard V."/>
            <person name="Magnuson J."/>
            <person name="Maillard F."/>
            <person name="Morin E."/>
            <person name="Murat C."/>
            <person name="Nolan M."/>
            <person name="Ohm R."/>
            <person name="Pangilinan J."/>
            <person name="Pereira M."/>
            <person name="Perotto S."/>
            <person name="Peter M."/>
            <person name="Riley R."/>
            <person name="Sitrit Y."/>
            <person name="Stielow B."/>
            <person name="Szollosi G."/>
            <person name="Zifcakova L."/>
            <person name="Stursova M."/>
            <person name="Spatafora J.W."/>
            <person name="Tedersoo L."/>
            <person name="Vaario L.-M."/>
            <person name="Yamada A."/>
            <person name="Yan M."/>
            <person name="Wang P."/>
            <person name="Xu J."/>
            <person name="Bruns T."/>
            <person name="Baldrian P."/>
            <person name="Vilgalys R."/>
            <person name="Henrissat B."/>
            <person name="Grigoriev I.V."/>
            <person name="Hibbett D."/>
            <person name="Nagy L.G."/>
            <person name="Martin F.M."/>
        </authorList>
    </citation>
    <scope>NUCLEOTIDE SEQUENCE</scope>
    <source>
        <strain evidence="2">Prilba</strain>
    </source>
</reference>
<comment type="caution">
    <text evidence="2">The sequence shown here is derived from an EMBL/GenBank/DDBJ whole genome shotgun (WGS) entry which is preliminary data.</text>
</comment>
<protein>
    <submittedName>
        <fullName evidence="2">Uncharacterized protein</fullName>
    </submittedName>
</protein>
<feature type="region of interest" description="Disordered" evidence="1">
    <location>
        <begin position="67"/>
        <end position="104"/>
    </location>
</feature>
<evidence type="ECO:0000313" key="2">
    <source>
        <dbReference type="EMBL" id="KAF8483277.1"/>
    </source>
</evidence>
<organism evidence="2 3">
    <name type="scientific">Russula ochroleuca</name>
    <dbReference type="NCBI Taxonomy" id="152965"/>
    <lineage>
        <taxon>Eukaryota</taxon>
        <taxon>Fungi</taxon>
        <taxon>Dikarya</taxon>
        <taxon>Basidiomycota</taxon>
        <taxon>Agaricomycotina</taxon>
        <taxon>Agaricomycetes</taxon>
        <taxon>Russulales</taxon>
        <taxon>Russulaceae</taxon>
        <taxon>Russula</taxon>
    </lineage>
</organism>
<keyword evidence="3" id="KW-1185">Reference proteome</keyword>